<dbReference type="InterPro" id="IPR000182">
    <property type="entry name" value="GNAT_dom"/>
</dbReference>
<sequence>MPMTVTVTQADYGDPAQAGAIARLMEEYAQDPMGGGKPLPEGVAERLAAELAQRPQALTLLAYAGDEAAGLLNAFEGFSTFAGRPLLNLHDVVVSRRFRGQGIGRLLLAEAERIARERGCCKITLEVLEGNRVARAAYEKAGFGAYVLDPAAGRALFWQKPL</sequence>
<dbReference type="AlphaFoldDB" id="A0A1L7AFW2"/>
<evidence type="ECO:0000313" key="4">
    <source>
        <dbReference type="EMBL" id="APT57687.1"/>
    </source>
</evidence>
<accession>A0A1L7AFW2</accession>
<dbReference type="SUPFAM" id="SSF55729">
    <property type="entry name" value="Acyl-CoA N-acyltransferases (Nat)"/>
    <property type="match status" value="1"/>
</dbReference>
<keyword evidence="2" id="KW-0012">Acyltransferase</keyword>
<dbReference type="PANTHER" id="PTHR43877">
    <property type="entry name" value="AMINOALKYLPHOSPHONATE N-ACETYLTRANSFERASE-RELATED-RELATED"/>
    <property type="match status" value="1"/>
</dbReference>
<evidence type="ECO:0000259" key="3">
    <source>
        <dbReference type="PROSITE" id="PS51186"/>
    </source>
</evidence>
<dbReference type="KEGG" id="rgi:RGI145_11810"/>
<dbReference type="Pfam" id="PF00583">
    <property type="entry name" value="Acetyltransf_1"/>
    <property type="match status" value="1"/>
</dbReference>
<reference evidence="4 5" key="1">
    <citation type="submission" date="2016-05" db="EMBL/GenBank/DDBJ databases">
        <title>Complete Genome and Methylome Analysis of Psychrotrophic Bacterial Isolates from Antarctic Lake Untersee.</title>
        <authorList>
            <person name="Fomenkov A."/>
            <person name="Akimov V.N."/>
            <person name="Vasilyeva L.V."/>
            <person name="Andersen D."/>
            <person name="Vincze T."/>
            <person name="Roberts R.J."/>
        </authorList>
    </citation>
    <scope>NUCLEOTIDE SEQUENCE [LARGE SCALE GENOMIC DNA]</scope>
    <source>
        <strain evidence="4 5">U14-5</strain>
    </source>
</reference>
<dbReference type="GO" id="GO:0016747">
    <property type="term" value="F:acyltransferase activity, transferring groups other than amino-acyl groups"/>
    <property type="evidence" value="ECO:0007669"/>
    <property type="project" value="InterPro"/>
</dbReference>
<feature type="domain" description="N-acetyltransferase" evidence="3">
    <location>
        <begin position="5"/>
        <end position="162"/>
    </location>
</feature>
<dbReference type="EMBL" id="CP015583">
    <property type="protein sequence ID" value="APT57687.1"/>
    <property type="molecule type" value="Genomic_DNA"/>
</dbReference>
<evidence type="ECO:0000256" key="2">
    <source>
        <dbReference type="ARBA" id="ARBA00023315"/>
    </source>
</evidence>
<dbReference type="PROSITE" id="PS51186">
    <property type="entry name" value="GNAT"/>
    <property type="match status" value="1"/>
</dbReference>
<organism evidence="4 5">
    <name type="scientific">Roseomonas gilardii</name>
    <dbReference type="NCBI Taxonomy" id="257708"/>
    <lineage>
        <taxon>Bacteria</taxon>
        <taxon>Pseudomonadati</taxon>
        <taxon>Pseudomonadota</taxon>
        <taxon>Alphaproteobacteria</taxon>
        <taxon>Acetobacterales</taxon>
        <taxon>Roseomonadaceae</taxon>
        <taxon>Roseomonas</taxon>
    </lineage>
</organism>
<dbReference type="InterPro" id="IPR050832">
    <property type="entry name" value="Bact_Acetyltransf"/>
</dbReference>
<dbReference type="InterPro" id="IPR016181">
    <property type="entry name" value="Acyl_CoA_acyltransferase"/>
</dbReference>
<keyword evidence="1 4" id="KW-0808">Transferase</keyword>
<dbReference type="Gene3D" id="3.40.630.30">
    <property type="match status" value="1"/>
</dbReference>
<proteinExistence type="predicted"/>
<gene>
    <name evidence="4" type="ORF">RGI145_11810</name>
</gene>
<protein>
    <submittedName>
        <fullName evidence="4">GNAT family acetyltransferase</fullName>
    </submittedName>
</protein>
<dbReference type="CDD" id="cd04301">
    <property type="entry name" value="NAT_SF"/>
    <property type="match status" value="1"/>
</dbReference>
<dbReference type="Proteomes" id="UP000185494">
    <property type="component" value="Chromosome 1"/>
</dbReference>
<evidence type="ECO:0000313" key="5">
    <source>
        <dbReference type="Proteomes" id="UP000185494"/>
    </source>
</evidence>
<evidence type="ECO:0000256" key="1">
    <source>
        <dbReference type="ARBA" id="ARBA00022679"/>
    </source>
</evidence>
<dbReference type="eggNOG" id="COG0456">
    <property type="taxonomic scope" value="Bacteria"/>
</dbReference>
<name>A0A1L7AFW2_9PROT</name>
<dbReference type="STRING" id="257708.RGI145_11810"/>